<evidence type="ECO:0000313" key="3">
    <source>
        <dbReference type="Proteomes" id="UP000193963"/>
    </source>
</evidence>
<dbReference type="SUPFAM" id="SSF159894">
    <property type="entry name" value="YgaC/TfoX-N like"/>
    <property type="match status" value="1"/>
</dbReference>
<evidence type="ECO:0000313" key="2">
    <source>
        <dbReference type="EMBL" id="SLN48046.1"/>
    </source>
</evidence>
<dbReference type="Pfam" id="PF04993">
    <property type="entry name" value="TfoX_N"/>
    <property type="match status" value="1"/>
</dbReference>
<dbReference type="Proteomes" id="UP000193963">
    <property type="component" value="Unassembled WGS sequence"/>
</dbReference>
<organism evidence="2 3">
    <name type="scientific">Pseudooceanicola marinus</name>
    <dbReference type="NCBI Taxonomy" id="396013"/>
    <lineage>
        <taxon>Bacteria</taxon>
        <taxon>Pseudomonadati</taxon>
        <taxon>Pseudomonadota</taxon>
        <taxon>Alphaproteobacteria</taxon>
        <taxon>Rhodobacterales</taxon>
        <taxon>Paracoccaceae</taxon>
        <taxon>Pseudooceanicola</taxon>
    </lineage>
</organism>
<sequence>MAVDPDFLEHLRDLFADLGPLRVGRMFSGAALYVEQDVMIAMISASGTIYMKSDETTEAAFRAAGSEPFTYSRKTGPRVVPSLMSLPESALDDPEEALHWARLSLGPAREAALAKRAAKARRAARRKG</sequence>
<name>A0A1X6ZDI8_9RHOB</name>
<dbReference type="RefSeq" id="WP_085888333.1">
    <property type="nucleotide sequence ID" value="NZ_FWFN01000004.1"/>
</dbReference>
<dbReference type="AlphaFoldDB" id="A0A1X6ZDI8"/>
<protein>
    <recommendedName>
        <fullName evidence="1">TfoX N-terminal domain-containing protein</fullName>
    </recommendedName>
</protein>
<feature type="domain" description="TfoX N-terminal" evidence="1">
    <location>
        <begin position="13"/>
        <end position="105"/>
    </location>
</feature>
<proteinExistence type="predicted"/>
<reference evidence="2 3" key="1">
    <citation type="submission" date="2017-03" db="EMBL/GenBank/DDBJ databases">
        <authorList>
            <person name="Afonso C.L."/>
            <person name="Miller P.J."/>
            <person name="Scott M.A."/>
            <person name="Spackman E."/>
            <person name="Goraichik I."/>
            <person name="Dimitrov K.M."/>
            <person name="Suarez D.L."/>
            <person name="Swayne D.E."/>
        </authorList>
    </citation>
    <scope>NUCLEOTIDE SEQUENCE [LARGE SCALE GENOMIC DNA]</scope>
    <source>
        <strain evidence="2 3">CECT 7751</strain>
    </source>
</reference>
<gene>
    <name evidence="2" type="ORF">PSM7751_02285</name>
</gene>
<dbReference type="EMBL" id="FWFN01000004">
    <property type="protein sequence ID" value="SLN48046.1"/>
    <property type="molecule type" value="Genomic_DNA"/>
</dbReference>
<evidence type="ECO:0000259" key="1">
    <source>
        <dbReference type="Pfam" id="PF04993"/>
    </source>
</evidence>
<keyword evidence="3" id="KW-1185">Reference proteome</keyword>
<dbReference type="Gene3D" id="3.30.1460.30">
    <property type="entry name" value="YgaC/TfoX-N like chaperone"/>
    <property type="match status" value="1"/>
</dbReference>
<dbReference type="OrthoDB" id="1524907at2"/>
<dbReference type="InterPro" id="IPR007076">
    <property type="entry name" value="TfoX_N"/>
</dbReference>
<accession>A0A1X6ZDI8</accession>